<evidence type="ECO:0000313" key="7">
    <source>
        <dbReference type="EMBL" id="GCB66344.1"/>
    </source>
</evidence>
<keyword evidence="3 4" id="KW-0440">LIM domain</keyword>
<feature type="compositionally biased region" description="Basic and acidic residues" evidence="5">
    <location>
        <begin position="190"/>
        <end position="199"/>
    </location>
</feature>
<dbReference type="PANTHER" id="PTHR24206">
    <property type="entry name" value="OS06G0237300 PROTEIN"/>
    <property type="match status" value="1"/>
</dbReference>
<feature type="region of interest" description="Disordered" evidence="5">
    <location>
        <begin position="360"/>
        <end position="381"/>
    </location>
</feature>
<dbReference type="Proteomes" id="UP000288216">
    <property type="component" value="Unassembled WGS sequence"/>
</dbReference>
<dbReference type="InterPro" id="IPR001781">
    <property type="entry name" value="Znf_LIM"/>
</dbReference>
<evidence type="ECO:0000256" key="4">
    <source>
        <dbReference type="PROSITE-ProRule" id="PRU00125"/>
    </source>
</evidence>
<organism evidence="7 8">
    <name type="scientific">Scyliorhinus torazame</name>
    <name type="common">Cloudy catshark</name>
    <name type="synonym">Catulus torazame</name>
    <dbReference type="NCBI Taxonomy" id="75743"/>
    <lineage>
        <taxon>Eukaryota</taxon>
        <taxon>Metazoa</taxon>
        <taxon>Chordata</taxon>
        <taxon>Craniata</taxon>
        <taxon>Vertebrata</taxon>
        <taxon>Chondrichthyes</taxon>
        <taxon>Elasmobranchii</taxon>
        <taxon>Galeomorphii</taxon>
        <taxon>Galeoidea</taxon>
        <taxon>Carcharhiniformes</taxon>
        <taxon>Scyliorhinidae</taxon>
        <taxon>Scyliorhinus</taxon>
    </lineage>
</organism>
<keyword evidence="8" id="KW-1185">Reference proteome</keyword>
<feature type="domain" description="LIM zinc-binding" evidence="6">
    <location>
        <begin position="63"/>
        <end position="123"/>
    </location>
</feature>
<evidence type="ECO:0000259" key="6">
    <source>
        <dbReference type="PROSITE" id="PS50023"/>
    </source>
</evidence>
<dbReference type="Pfam" id="PF00412">
    <property type="entry name" value="LIM"/>
    <property type="match status" value="1"/>
</dbReference>
<dbReference type="CDD" id="cd09442">
    <property type="entry name" value="LIM_Eplin_like"/>
    <property type="match status" value="1"/>
</dbReference>
<dbReference type="GO" id="GO:0046872">
    <property type="term" value="F:metal ion binding"/>
    <property type="evidence" value="ECO:0007669"/>
    <property type="project" value="UniProtKB-KW"/>
</dbReference>
<dbReference type="AlphaFoldDB" id="A0A401NZR0"/>
<evidence type="ECO:0000256" key="5">
    <source>
        <dbReference type="SAM" id="MobiDB-lite"/>
    </source>
</evidence>
<proteinExistence type="predicted"/>
<dbReference type="OrthoDB" id="25654at2759"/>
<dbReference type="SUPFAM" id="SSF57716">
    <property type="entry name" value="Glucocorticoid receptor-like (DNA-binding domain)"/>
    <property type="match status" value="2"/>
</dbReference>
<feature type="region of interest" description="Disordered" evidence="5">
    <location>
        <begin position="142"/>
        <end position="201"/>
    </location>
</feature>
<gene>
    <name evidence="7" type="ORF">scyTo_0011996</name>
</gene>
<name>A0A401NZR0_SCYTO</name>
<evidence type="ECO:0000313" key="8">
    <source>
        <dbReference type="Proteomes" id="UP000288216"/>
    </source>
</evidence>
<dbReference type="PROSITE" id="PS50023">
    <property type="entry name" value="LIM_DOMAIN_2"/>
    <property type="match status" value="1"/>
</dbReference>
<dbReference type="EMBL" id="BFAA01005658">
    <property type="protein sequence ID" value="GCB66344.1"/>
    <property type="molecule type" value="Genomic_DNA"/>
</dbReference>
<evidence type="ECO:0000256" key="2">
    <source>
        <dbReference type="ARBA" id="ARBA00022833"/>
    </source>
</evidence>
<dbReference type="OMA" id="LNINWPP"/>
<comment type="caution">
    <text evidence="7">The sequence shown here is derived from an EMBL/GenBank/DDBJ whole genome shotgun (WGS) entry which is preliminary data.</text>
</comment>
<dbReference type="PROSITE" id="PS00478">
    <property type="entry name" value="LIM_DOMAIN_1"/>
    <property type="match status" value="1"/>
</dbReference>
<dbReference type="STRING" id="75743.A0A401NZR0"/>
<sequence>MLRPAATTRSVSTAVGKISMSDLGLDESTSRISNSKGSSASLVSKVAASEEGVVGKIQVLTKETCTVCRKIVYPMESLTADMQTFHKSCFRCQHCNNKLSLGNYASLHGQMYCKPHFKQLFKSKGNYDEGFGHTPYKGGRISNSHTNFSLNKNSPGSKATSDSTTMESLGEKKTISNDVYQLDDENDVEQQSRDIEEQLKNSPDQIVKATERNKLNINWPPSIDASKKTFSIEEDVKVTKPKWPPEGSSEQALKSEVNEYEEPTESLVSTLQPQIKAVEKAESILGNYHSDSENIEKEDSEVQCEVDGKENVEMKLNDGNNTSEVCLNGTSEQFNEVEVKDPKDFEGNLVKPEEIMKSLAVSDKESETSPEDLNSNNNNNRGVRQIDFLRFDDPIEEPSTINSLPDQATINQCAQPCNKTLTVELGDNISTDRVSQIDVTFSHFPDGKQLATGSKQHASNVSNESFGEGAVNLLQQSEVKGTKSLDDIVYGINDAEYNFSSADQNPEEDDFLGLSLTESSEMQCNSKQKDYAKFCDFLDAEFEPNALTGNKLPHDILGSRHMVEPLSNASLVEKGPLLLTVEEQIKRNRCYDEDE</sequence>
<evidence type="ECO:0000256" key="1">
    <source>
        <dbReference type="ARBA" id="ARBA00022723"/>
    </source>
</evidence>
<protein>
    <recommendedName>
        <fullName evidence="6">LIM zinc-binding domain-containing protein</fullName>
    </recommendedName>
</protein>
<dbReference type="FunFam" id="2.10.110.10:FF:000002">
    <property type="entry name" value="LIM domain and actin-binding 1"/>
    <property type="match status" value="1"/>
</dbReference>
<dbReference type="SMART" id="SM00132">
    <property type="entry name" value="LIM"/>
    <property type="match status" value="1"/>
</dbReference>
<evidence type="ECO:0000256" key="3">
    <source>
        <dbReference type="ARBA" id="ARBA00023038"/>
    </source>
</evidence>
<reference evidence="7 8" key="1">
    <citation type="journal article" date="2018" name="Nat. Ecol. Evol.">
        <title>Shark genomes provide insights into elasmobranch evolution and the origin of vertebrates.</title>
        <authorList>
            <person name="Hara Y"/>
            <person name="Yamaguchi K"/>
            <person name="Onimaru K"/>
            <person name="Kadota M"/>
            <person name="Koyanagi M"/>
            <person name="Keeley SD"/>
            <person name="Tatsumi K"/>
            <person name="Tanaka K"/>
            <person name="Motone F"/>
            <person name="Kageyama Y"/>
            <person name="Nozu R"/>
            <person name="Adachi N"/>
            <person name="Nishimura O"/>
            <person name="Nakagawa R"/>
            <person name="Tanegashima C"/>
            <person name="Kiyatake I"/>
            <person name="Matsumoto R"/>
            <person name="Murakumo K"/>
            <person name="Nishida K"/>
            <person name="Terakita A"/>
            <person name="Kuratani S"/>
            <person name="Sato K"/>
            <person name="Hyodo S Kuraku.S."/>
        </authorList>
    </citation>
    <scope>NUCLEOTIDE SEQUENCE [LARGE SCALE GENOMIC DNA]</scope>
</reference>
<keyword evidence="1 4" id="KW-0479">Metal-binding</keyword>
<dbReference type="Gene3D" id="2.10.110.10">
    <property type="entry name" value="Cysteine Rich Protein"/>
    <property type="match status" value="1"/>
</dbReference>
<keyword evidence="2 4" id="KW-0862">Zinc</keyword>
<accession>A0A401NZR0</accession>
<feature type="compositionally biased region" description="Polar residues" evidence="5">
    <location>
        <begin position="142"/>
        <end position="167"/>
    </location>
</feature>